<accession>T1AHS9</accession>
<dbReference type="EMBL" id="AUZZ01007656">
    <property type="protein sequence ID" value="EQD41515.1"/>
    <property type="molecule type" value="Genomic_DNA"/>
</dbReference>
<proteinExistence type="predicted"/>
<organism evidence="1">
    <name type="scientific">mine drainage metagenome</name>
    <dbReference type="NCBI Taxonomy" id="410659"/>
    <lineage>
        <taxon>unclassified sequences</taxon>
        <taxon>metagenomes</taxon>
        <taxon>ecological metagenomes</taxon>
    </lineage>
</organism>
<sequence>ALLERLLKDWQEVNTRALRRIAARDRKDGEAQFKELIEMWVEDEDYSPQYDSAVRDWARRSPEVARKVHRVDDERVDLIESIFRNLGFKGTEALIRARITYYHQVGYYALAVHETRPARRRLSPLYTLVLAGRES</sequence>
<gene>
    <name evidence="1" type="ORF">B2A_10630</name>
</gene>
<evidence type="ECO:0000313" key="1">
    <source>
        <dbReference type="EMBL" id="EQD41515.1"/>
    </source>
</evidence>
<protein>
    <submittedName>
        <fullName evidence="1">Transcriptional regulator, TetR family protein</fullName>
    </submittedName>
</protein>
<name>T1AHS9_9ZZZZ</name>
<reference evidence="1" key="2">
    <citation type="journal article" date="2014" name="ISME J.">
        <title>Microbial stratification in low pH oxic and suboxic macroscopic growths along an acid mine drainage.</title>
        <authorList>
            <person name="Mendez-Garcia C."/>
            <person name="Mesa V."/>
            <person name="Sprenger R.R."/>
            <person name="Richter M."/>
            <person name="Diez M.S."/>
            <person name="Solano J."/>
            <person name="Bargiela R."/>
            <person name="Golyshina O.V."/>
            <person name="Manteca A."/>
            <person name="Ramos J.L."/>
            <person name="Gallego J.R."/>
            <person name="Llorente I."/>
            <person name="Martins Dos Santos V.A."/>
            <person name="Jensen O.N."/>
            <person name="Pelaez A.I."/>
            <person name="Sanchez J."/>
            <person name="Ferrer M."/>
        </authorList>
    </citation>
    <scope>NUCLEOTIDE SEQUENCE</scope>
</reference>
<comment type="caution">
    <text evidence="1">The sequence shown here is derived from an EMBL/GenBank/DDBJ whole genome shotgun (WGS) entry which is preliminary data.</text>
</comment>
<dbReference type="AlphaFoldDB" id="T1AHS9"/>
<reference evidence="1" key="1">
    <citation type="submission" date="2013-08" db="EMBL/GenBank/DDBJ databases">
        <authorList>
            <person name="Mendez C."/>
            <person name="Richter M."/>
            <person name="Ferrer M."/>
            <person name="Sanchez J."/>
        </authorList>
    </citation>
    <scope>NUCLEOTIDE SEQUENCE</scope>
</reference>
<feature type="non-terminal residue" evidence="1">
    <location>
        <position position="1"/>
    </location>
</feature>